<organism evidence="2">
    <name type="scientific">Zea mays</name>
    <name type="common">Maize</name>
    <dbReference type="NCBI Taxonomy" id="4577"/>
    <lineage>
        <taxon>Eukaryota</taxon>
        <taxon>Viridiplantae</taxon>
        <taxon>Streptophyta</taxon>
        <taxon>Embryophyta</taxon>
        <taxon>Tracheophyta</taxon>
        <taxon>Spermatophyta</taxon>
        <taxon>Magnoliopsida</taxon>
        <taxon>Liliopsida</taxon>
        <taxon>Poales</taxon>
        <taxon>Poaceae</taxon>
        <taxon>PACMAD clade</taxon>
        <taxon>Panicoideae</taxon>
        <taxon>Andropogonodae</taxon>
        <taxon>Andropogoneae</taxon>
        <taxon>Tripsacinae</taxon>
        <taxon>Zea</taxon>
    </lineage>
</organism>
<reference evidence="2" key="1">
    <citation type="journal article" date="2018" name="Nat. Genet.">
        <title>Extensive intraspecific gene order and gene structural variations between Mo17 and other maize genomes.</title>
        <authorList>
            <person name="Sun S."/>
            <person name="Zhou Y."/>
            <person name="Chen J."/>
            <person name="Shi J."/>
            <person name="Zhao H."/>
            <person name="Zhao H."/>
            <person name="Song W."/>
            <person name="Zhang M."/>
            <person name="Cui Y."/>
            <person name="Dong X."/>
            <person name="Liu H."/>
            <person name="Ma X."/>
            <person name="Jiao Y."/>
            <person name="Wang B."/>
            <person name="Wei X."/>
            <person name="Stein J.C."/>
            <person name="Glaubitz J.C."/>
            <person name="Lu F."/>
            <person name="Yu G."/>
            <person name="Liang C."/>
            <person name="Fengler K."/>
            <person name="Li B."/>
            <person name="Rafalski A."/>
            <person name="Schnable P.S."/>
            <person name="Ware D.H."/>
            <person name="Buckler E.S."/>
            <person name="Lai J."/>
        </authorList>
    </citation>
    <scope>NUCLEOTIDE SEQUENCE [LARGE SCALE GENOMIC DNA]</scope>
    <source>
        <tissue evidence="2">Seedling</tissue>
    </source>
</reference>
<protein>
    <submittedName>
        <fullName evidence="2">Uncharacterized protein</fullName>
    </submittedName>
</protein>
<gene>
    <name evidence="2" type="ORF">Zm00014a_041820</name>
</gene>
<feature type="transmembrane region" description="Helical" evidence="1">
    <location>
        <begin position="172"/>
        <end position="196"/>
    </location>
</feature>
<proteinExistence type="predicted"/>
<keyword evidence="1" id="KW-0472">Membrane</keyword>
<evidence type="ECO:0000313" key="2">
    <source>
        <dbReference type="EMBL" id="PWZ08120.1"/>
    </source>
</evidence>
<feature type="transmembrane region" description="Helical" evidence="1">
    <location>
        <begin position="119"/>
        <end position="139"/>
    </location>
</feature>
<evidence type="ECO:0000256" key="1">
    <source>
        <dbReference type="SAM" id="Phobius"/>
    </source>
</evidence>
<accession>A0A3L6DHL5</accession>
<dbReference type="AlphaFoldDB" id="A0A3L6DHL5"/>
<feature type="transmembrane region" description="Helical" evidence="1">
    <location>
        <begin position="47"/>
        <end position="67"/>
    </location>
</feature>
<dbReference type="EMBL" id="NCVQ01000010">
    <property type="protein sequence ID" value="PWZ08120.1"/>
    <property type="molecule type" value="Genomic_DNA"/>
</dbReference>
<comment type="caution">
    <text evidence="2">The sequence shown here is derived from an EMBL/GenBank/DDBJ whole genome shotgun (WGS) entry which is preliminary data.</text>
</comment>
<sequence length="197" mass="19346">MVDVFTAFGFVNLCLAFTFLQISTFPDPQLAADSTAEAPLLHVAAEVLPPLASAAVLFLAAVSVAGAGNGQRRRSISGLLIFVLCVSAGTLELIVFGKAAGGGGGAAEARALGLPDLPALPFAATATFFSGMTLVIVAAHRRAGGEDEGGGGGGGAVAGDGRPTQGLLRLTAGAAAAAAALVGLMAMPLIVILYGAK</sequence>
<name>A0A3L6DHL5_MAIZE</name>
<keyword evidence="1" id="KW-1133">Transmembrane helix</keyword>
<feature type="transmembrane region" description="Helical" evidence="1">
    <location>
        <begin position="79"/>
        <end position="99"/>
    </location>
</feature>
<dbReference type="Proteomes" id="UP000251960">
    <property type="component" value="Chromosome 9"/>
</dbReference>
<keyword evidence="1" id="KW-0812">Transmembrane</keyword>